<name>A0ABN7UV72_GIGMA</name>
<dbReference type="Proteomes" id="UP000789901">
    <property type="component" value="Unassembled WGS sequence"/>
</dbReference>
<evidence type="ECO:0000313" key="2">
    <source>
        <dbReference type="Proteomes" id="UP000789901"/>
    </source>
</evidence>
<reference evidence="1 2" key="1">
    <citation type="submission" date="2021-06" db="EMBL/GenBank/DDBJ databases">
        <authorList>
            <person name="Kallberg Y."/>
            <person name="Tangrot J."/>
            <person name="Rosling A."/>
        </authorList>
    </citation>
    <scope>NUCLEOTIDE SEQUENCE [LARGE SCALE GENOMIC DNA]</scope>
    <source>
        <strain evidence="1 2">120-4 pot B 10/14</strain>
    </source>
</reference>
<accession>A0ABN7UV72</accession>
<organism evidence="1 2">
    <name type="scientific">Gigaspora margarita</name>
    <dbReference type="NCBI Taxonomy" id="4874"/>
    <lineage>
        <taxon>Eukaryota</taxon>
        <taxon>Fungi</taxon>
        <taxon>Fungi incertae sedis</taxon>
        <taxon>Mucoromycota</taxon>
        <taxon>Glomeromycotina</taxon>
        <taxon>Glomeromycetes</taxon>
        <taxon>Diversisporales</taxon>
        <taxon>Gigasporaceae</taxon>
        <taxon>Gigaspora</taxon>
    </lineage>
</organism>
<evidence type="ECO:0000313" key="1">
    <source>
        <dbReference type="EMBL" id="CAG8683031.1"/>
    </source>
</evidence>
<sequence length="193" mass="22145">MDNSSQSSQEFLPLDYNYDEIQEDLINVEDMILSDDEKEYDNDPMFDLEQSLYDAENIPILQEISKEDLGCTTMHLDNTKTALLNFAKLIEMSAYSENDIIKKNLLQALIPCMENFNLDSSSASFSKLPSLFVVNTIFKIKKIDFSKQKFIQKSKKYEEFEKSLALEVLNSHTSLAPYKSILESPAFCSSIMK</sequence>
<keyword evidence="2" id="KW-1185">Reference proteome</keyword>
<gene>
    <name evidence="1" type="ORF">GMARGA_LOCUS11078</name>
</gene>
<comment type="caution">
    <text evidence="1">The sequence shown here is derived from an EMBL/GenBank/DDBJ whole genome shotgun (WGS) entry which is preliminary data.</text>
</comment>
<protein>
    <submittedName>
        <fullName evidence="1">2222_t:CDS:1</fullName>
    </submittedName>
</protein>
<dbReference type="EMBL" id="CAJVQB010006383">
    <property type="protein sequence ID" value="CAG8683031.1"/>
    <property type="molecule type" value="Genomic_DNA"/>
</dbReference>
<proteinExistence type="predicted"/>